<feature type="domain" description="NEL" evidence="4">
    <location>
        <begin position="1187"/>
        <end position="1449"/>
    </location>
</feature>
<keyword evidence="3" id="KW-1035">Host cytoplasm</keyword>
<accession>A0ABX8M685</accession>
<dbReference type="InterPro" id="IPR029487">
    <property type="entry name" value="NEL_dom"/>
</dbReference>
<proteinExistence type="inferred from homology"/>
<keyword evidence="3" id="KW-0833">Ubl conjugation pathway</keyword>
<keyword evidence="3" id="KW-0964">Secreted</keyword>
<dbReference type="Proteomes" id="UP001047646">
    <property type="component" value="Chromosome"/>
</dbReference>
<dbReference type="PANTHER" id="PTHR48051">
    <property type="match status" value="1"/>
</dbReference>
<dbReference type="Pfam" id="PF14496">
    <property type="entry name" value="NEL"/>
    <property type="match status" value="1"/>
</dbReference>
<dbReference type="Pfam" id="PF20178">
    <property type="entry name" value="ToxA_N"/>
    <property type="match status" value="1"/>
</dbReference>
<dbReference type="SMART" id="SM00369">
    <property type="entry name" value="LRR_TYP"/>
    <property type="match status" value="5"/>
</dbReference>
<evidence type="ECO:0000256" key="1">
    <source>
        <dbReference type="ARBA" id="ARBA00022614"/>
    </source>
</evidence>
<dbReference type="RefSeq" id="WP_217848707.1">
    <property type="nucleotide sequence ID" value="NZ_CP077073.1"/>
</dbReference>
<comment type="similarity">
    <text evidence="3">Belongs to the LRR-containing bacterial E3 ligase family.</text>
</comment>
<sequence>MPTLAPHELQSVDTEQDNALDAFIGAKLPHWLKQASSGQLKRLREALNAHQASQARLRARTLELQPLQRFAERHFASLLVSPLPDGVSFEQLQWLTVSPEITAQPLPSYGERETRTSGLLRLMGNFAQGTRFYEGSGLVMAGTDKLLSKPAQEVVKVCRALDVGRLYQDELARIYNPATEQLLADDKLSGLRLATEMAALKGLISGAEQLALREVLDVGQVHARAELKGYPGLLQVLGQPVADGLLIHLRDHAGVERGVIAYLPCDPRQALRRYASSAAMNQALAAELKDTDYHDHFTQLVSLEHRAAFVGTLAARLQDSLPDLAVEGRVQAGNVFLALARQQVQRLKDDARLLLVPTADADAAAVQARHAAWKSAGLSLVNLAGLFIPVVGALLLAGVVAQTVGEVFEGVSQWSQGHQHEALEHMLGVAATLAATAATVAAVSFVRSAYLQALEWSSSDGQTLRLWSSDLEPYASSPTGLSLQADGRFSDGQRHWLRQGERFYEVHQPEPGGSYRLRHPSRADAYAPVVLHNGERCWQLLYQRVQREADAARMLDTLWPAAQPRTASQARQIMQAALVDEEALRGLLVENRRTPINLRDTFERFAADARVEAFFHALDPASGEVAEQPLLHWCLAQPQVTTAADIPGLQAELRSALFDHLLALPATDNELAALLCKAVPSLPEAYARALAEEVGVAQAEQALAQDRLPGELHARAVALSRMARLNRMLAGLYLRSAYADDTGVLALTLLDKLQPNGLRLSLSRDIAQADVLATAGAEDENIAHWVLVRDQGEFKVYDDAGNAVELPATDDLFAALANVLAARNLSASLQLEGEQAGAQLRDKLLAQLPGTQQGIARLLGWPGQHVWFNPGQRLADGRVGYLLSGRGPGRVSQRAILRDGLRQYFPGLNDAQLELELQIRWRQGVRVQAVLWALEDDLEQLTRSVNQWVGYALDDASRRTRQLFAERLLRAWRGLGESHMNDVAGQRLGLHLAFTDLPVATLPELPLQVDFFHVKALQITDTPISHVHAGFLRAFTDLQRLDLRDNHLLRCPDGLGYLINLRRLQLANNQIRLDAQALESLSRLPLLSHLDLSDNPLAAAGDLPFHHLPQLIELRLRRCGLRAWPAGIEVCSGLKLVDLRNNALRGVPEAILRMPQVFREVFLVDGNRLSMTELANLLALDPILEQPEYESGRAWWVGEASSQAERGSLWDELSAEKHNAGVFTLLEGLEQVAEYSWPRAMLERQVWAILARMRADPEFATAARREADLGLGDGNRLLGCFSQLLQLHAQARAADSAGGMSGAQLLGLGKGLFRLERLHAHVQADIQARAGLGESSRRALALCYRVKLRRALNLPFQPNRFYSIGVPSVSEAQVSAARDAVQAAAVPEVVAASLCRQLFWQRFLERYDAAAFAALAPTADQQPLRERLTLEFMQRMARIQSDEERAVGR</sequence>
<reference evidence="5" key="1">
    <citation type="journal article" date="2021" name="Microorganisms">
        <title>The Ever-Expanding Pseudomonas Genus: Description of 43 New Species and Partition of the Pseudomonas putida Group.</title>
        <authorList>
            <person name="Girard L."/>
            <person name="Lood C."/>
            <person name="Hofte M."/>
            <person name="Vandamme P."/>
            <person name="Rokni-Zadeh H."/>
            <person name="van Noort V."/>
            <person name="Lavigne R."/>
            <person name="De Mot R."/>
        </authorList>
    </citation>
    <scope>NUCLEOTIDE SEQUENCE</scope>
    <source>
        <strain evidence="5">COW39</strain>
    </source>
</reference>
<dbReference type="InterPro" id="IPR003591">
    <property type="entry name" value="Leu-rich_rpt_typical-subtyp"/>
</dbReference>
<evidence type="ECO:0000313" key="6">
    <source>
        <dbReference type="Proteomes" id="UP001047646"/>
    </source>
</evidence>
<dbReference type="PROSITE" id="PS52053">
    <property type="entry name" value="NEL"/>
    <property type="match status" value="1"/>
</dbReference>
<comment type="caution">
    <text evidence="3">Lacks conserved residue(s) required for the propagation of feature annotation.</text>
</comment>
<keyword evidence="1" id="KW-0433">Leucine-rich repeat</keyword>
<organism evidence="5 6">
    <name type="scientific">Pseudomonas muyukensis</name>
    <dbReference type="NCBI Taxonomy" id="2842357"/>
    <lineage>
        <taxon>Bacteria</taxon>
        <taxon>Pseudomonadati</taxon>
        <taxon>Pseudomonadota</taxon>
        <taxon>Gammaproteobacteria</taxon>
        <taxon>Pseudomonadales</taxon>
        <taxon>Pseudomonadaceae</taxon>
        <taxon>Pseudomonas</taxon>
    </lineage>
</organism>
<protein>
    <recommendedName>
        <fullName evidence="4">NEL domain-containing protein</fullName>
    </recommendedName>
</protein>
<gene>
    <name evidence="5" type="ORF">KSS95_19100</name>
</gene>
<dbReference type="InterPro" id="IPR050216">
    <property type="entry name" value="LRR_domain-containing"/>
</dbReference>
<dbReference type="PANTHER" id="PTHR48051:SF1">
    <property type="entry name" value="RAS SUPPRESSOR PROTEIN 1"/>
    <property type="match status" value="1"/>
</dbReference>
<dbReference type="EMBL" id="CP077073">
    <property type="protein sequence ID" value="QXH34242.1"/>
    <property type="molecule type" value="Genomic_DNA"/>
</dbReference>
<keyword evidence="6" id="KW-1185">Reference proteome</keyword>
<name>A0ABX8M685_9PSED</name>
<evidence type="ECO:0000256" key="2">
    <source>
        <dbReference type="ARBA" id="ARBA00022737"/>
    </source>
</evidence>
<evidence type="ECO:0000259" key="4">
    <source>
        <dbReference type="PROSITE" id="PS52053"/>
    </source>
</evidence>
<evidence type="ECO:0000256" key="3">
    <source>
        <dbReference type="PROSITE-ProRule" id="PRU01398"/>
    </source>
</evidence>
<evidence type="ECO:0000313" key="5">
    <source>
        <dbReference type="EMBL" id="QXH34242.1"/>
    </source>
</evidence>
<keyword evidence="2" id="KW-0677">Repeat</keyword>
<dbReference type="InterPro" id="IPR046673">
    <property type="entry name" value="ToxA_N"/>
</dbReference>